<evidence type="ECO:0000313" key="1">
    <source>
        <dbReference type="EMBL" id="CEP13416.1"/>
    </source>
</evidence>
<sequence length="133" mass="15351">MSTDFNRSDVIKGASSHPALNSVVSTRNNAYNPIKVNTKFKIPMDKIPKFDIELCDYASQTYELKQADSPLEVSQHTVEQFIEALETPFIFYESDIEQHCEKVLCQSFAMSSDKAPKAWLPHELRYHRKKYTC</sequence>
<keyword evidence="2" id="KW-1185">Reference proteome</keyword>
<name>A0A0B7NER8_9FUNG</name>
<evidence type="ECO:0000313" key="2">
    <source>
        <dbReference type="Proteomes" id="UP000054107"/>
    </source>
</evidence>
<dbReference type="OrthoDB" id="10542932at2759"/>
<dbReference type="EMBL" id="LN729658">
    <property type="protein sequence ID" value="CEP13416.1"/>
    <property type="molecule type" value="Genomic_DNA"/>
</dbReference>
<dbReference type="AlphaFoldDB" id="A0A0B7NER8"/>
<reference evidence="1 2" key="1">
    <citation type="submission" date="2014-09" db="EMBL/GenBank/DDBJ databases">
        <authorList>
            <person name="Ellenberger Sabrina"/>
        </authorList>
    </citation>
    <scope>NUCLEOTIDE SEQUENCE [LARGE SCALE GENOMIC DNA]</scope>
    <source>
        <strain evidence="1 2">CBS 412.66</strain>
    </source>
</reference>
<dbReference type="Proteomes" id="UP000054107">
    <property type="component" value="Unassembled WGS sequence"/>
</dbReference>
<protein>
    <submittedName>
        <fullName evidence="1">Uncharacterized protein</fullName>
    </submittedName>
</protein>
<proteinExistence type="predicted"/>
<accession>A0A0B7NER8</accession>
<gene>
    <name evidence="1" type="primary">PARPA_07486.1 scaffold 27864</name>
</gene>
<organism evidence="1 2">
    <name type="scientific">Parasitella parasitica</name>
    <dbReference type="NCBI Taxonomy" id="35722"/>
    <lineage>
        <taxon>Eukaryota</taxon>
        <taxon>Fungi</taxon>
        <taxon>Fungi incertae sedis</taxon>
        <taxon>Mucoromycota</taxon>
        <taxon>Mucoromycotina</taxon>
        <taxon>Mucoromycetes</taxon>
        <taxon>Mucorales</taxon>
        <taxon>Mucorineae</taxon>
        <taxon>Mucoraceae</taxon>
        <taxon>Parasitella</taxon>
    </lineage>
</organism>